<dbReference type="Proteomes" id="UP001258945">
    <property type="component" value="Unassembled WGS sequence"/>
</dbReference>
<feature type="domain" description="Helix-turn-helix" evidence="1">
    <location>
        <begin position="10"/>
        <end position="57"/>
    </location>
</feature>
<name>A0ABU3MCA2_9PROT</name>
<reference evidence="2 3" key="1">
    <citation type="journal article" date="2019" name="Microb. Pathog.">
        <title>Comparison of VITEK 2, MALDI-TOF MS, 16S rRNA gene sequencing, and whole-genome sequencing for identification of Roseomonas mucosa.</title>
        <authorList>
            <person name="Rudolph W.W."/>
            <person name="Gunzer F."/>
            <person name="Trauth M."/>
            <person name="Bunk B."/>
            <person name="Bigge R."/>
            <person name="Schrottner P."/>
        </authorList>
    </citation>
    <scope>NUCLEOTIDE SEQUENCE [LARGE SCALE GENOMIC DNA]</scope>
    <source>
        <strain evidence="2 3">DSM 103800</strain>
    </source>
</reference>
<organism evidence="2 3">
    <name type="scientific">Roseomonas gilardii</name>
    <dbReference type="NCBI Taxonomy" id="257708"/>
    <lineage>
        <taxon>Bacteria</taxon>
        <taxon>Pseudomonadati</taxon>
        <taxon>Pseudomonadota</taxon>
        <taxon>Alphaproteobacteria</taxon>
        <taxon>Acetobacterales</taxon>
        <taxon>Roseomonadaceae</taxon>
        <taxon>Roseomonas</taxon>
    </lineage>
</organism>
<dbReference type="Gene3D" id="3.90.105.50">
    <property type="match status" value="1"/>
</dbReference>
<dbReference type="EMBL" id="JAVVDO010000006">
    <property type="protein sequence ID" value="MDT8330500.1"/>
    <property type="molecule type" value="Genomic_DNA"/>
</dbReference>
<keyword evidence="3" id="KW-1185">Reference proteome</keyword>
<accession>A0ABU3MCA2</accession>
<dbReference type="Pfam" id="PF12728">
    <property type="entry name" value="HTH_17"/>
    <property type="match status" value="1"/>
</dbReference>
<evidence type="ECO:0000313" key="2">
    <source>
        <dbReference type="EMBL" id="MDT8330500.1"/>
    </source>
</evidence>
<protein>
    <submittedName>
        <fullName evidence="2">Helix-turn-helix domain-containing protein</fullName>
    </submittedName>
</protein>
<comment type="caution">
    <text evidence="2">The sequence shown here is derived from an EMBL/GenBank/DDBJ whole genome shotgun (WGS) entry which is preliminary data.</text>
</comment>
<dbReference type="InterPro" id="IPR041657">
    <property type="entry name" value="HTH_17"/>
</dbReference>
<evidence type="ECO:0000313" key="3">
    <source>
        <dbReference type="Proteomes" id="UP001258945"/>
    </source>
</evidence>
<proteinExistence type="predicted"/>
<gene>
    <name evidence="2" type="ORF">RQ831_05495</name>
</gene>
<dbReference type="InterPro" id="IPR038148">
    <property type="entry name" value="Tn1545/Tn916_Xis"/>
</dbReference>
<dbReference type="RefSeq" id="WP_314280880.1">
    <property type="nucleotide sequence ID" value="NZ_JAVVDO010000006.1"/>
</dbReference>
<evidence type="ECO:0000259" key="1">
    <source>
        <dbReference type="Pfam" id="PF12728"/>
    </source>
</evidence>
<sequence length="66" mass="7149">MFHSPEKLAFTIPEAVASSGIGRTKLYELIKEGRLEARKLGARTLIPAMSLRALIEGLPSDAKRAA</sequence>